<dbReference type="InterPro" id="IPR037523">
    <property type="entry name" value="VOC_core"/>
</dbReference>
<protein>
    <submittedName>
        <fullName evidence="3">Glyoxalase/bleomycin resistance protein/dioxygenase</fullName>
    </submittedName>
</protein>
<dbReference type="InterPro" id="IPR018146">
    <property type="entry name" value="Glyoxalase_1_CS"/>
</dbReference>
<keyword evidence="4" id="KW-1185">Reference proteome</keyword>
<feature type="domain" description="VOC" evidence="2">
    <location>
        <begin position="5"/>
        <end position="120"/>
    </location>
</feature>
<organism evidence="3 4">
    <name type="scientific">Rippkaea orientalis (strain PCC 8801 / RF-1)</name>
    <name type="common">Cyanothece sp. (strain PCC 8801)</name>
    <dbReference type="NCBI Taxonomy" id="41431"/>
    <lineage>
        <taxon>Bacteria</taxon>
        <taxon>Bacillati</taxon>
        <taxon>Cyanobacteriota</taxon>
        <taxon>Cyanophyceae</taxon>
        <taxon>Oscillatoriophycideae</taxon>
        <taxon>Chroococcales</taxon>
        <taxon>Aphanothecaceae</taxon>
        <taxon>Rippkaea</taxon>
        <taxon>Rippkaea orientalis</taxon>
    </lineage>
</organism>
<dbReference type="InterPro" id="IPR004360">
    <property type="entry name" value="Glyas_Fos-R_dOase_dom"/>
</dbReference>
<dbReference type="PROSITE" id="PS00934">
    <property type="entry name" value="GLYOXALASE_I_1"/>
    <property type="match status" value="1"/>
</dbReference>
<dbReference type="HOGENOM" id="CLU_046006_12_4_3"/>
<dbReference type="InterPro" id="IPR029068">
    <property type="entry name" value="Glyas_Bleomycin-R_OHBP_Dase"/>
</dbReference>
<gene>
    <name evidence="3" type="ordered locus">PCC8801_0209</name>
</gene>
<dbReference type="PANTHER" id="PTHR21366">
    <property type="entry name" value="GLYOXALASE FAMILY PROTEIN"/>
    <property type="match status" value="1"/>
</dbReference>
<name>B7K206_RIPO1</name>
<dbReference type="GO" id="GO:0046872">
    <property type="term" value="F:metal ion binding"/>
    <property type="evidence" value="ECO:0007669"/>
    <property type="project" value="UniProtKB-KW"/>
</dbReference>
<dbReference type="PANTHER" id="PTHR21366:SF22">
    <property type="entry name" value="VOC DOMAIN-CONTAINING PROTEIN"/>
    <property type="match status" value="1"/>
</dbReference>
<dbReference type="STRING" id="41431.PCC8801_0209"/>
<dbReference type="OrthoDB" id="192739at2"/>
<evidence type="ECO:0000313" key="4">
    <source>
        <dbReference type="Proteomes" id="UP000008204"/>
    </source>
</evidence>
<dbReference type="AlphaFoldDB" id="B7K206"/>
<dbReference type="InterPro" id="IPR050383">
    <property type="entry name" value="GlyoxalaseI/FosfomycinResist"/>
</dbReference>
<keyword evidence="3" id="KW-0560">Oxidoreductase</keyword>
<keyword evidence="1" id="KW-0479">Metal-binding</keyword>
<proteinExistence type="predicted"/>
<evidence type="ECO:0000256" key="1">
    <source>
        <dbReference type="ARBA" id="ARBA00022723"/>
    </source>
</evidence>
<evidence type="ECO:0000313" key="3">
    <source>
        <dbReference type="EMBL" id="ACK64313.1"/>
    </source>
</evidence>
<evidence type="ECO:0000259" key="2">
    <source>
        <dbReference type="PROSITE" id="PS51819"/>
    </source>
</evidence>
<dbReference type="Pfam" id="PF00903">
    <property type="entry name" value="Glyoxalase"/>
    <property type="match status" value="1"/>
</dbReference>
<sequence>MKITHCLHTAILVSDLQKADDFYGQILGLEKVDRILKYPGVWYQVGDYQIHLIVHPNLITSLPNTEQWGRNNHIALAVDDLNQAIENLQNHGHLVQHSRSGRQAIFVKDPDGNIIEITQVINP</sequence>
<dbReference type="RefSeq" id="WP_012593590.1">
    <property type="nucleotide sequence ID" value="NC_011726.1"/>
</dbReference>
<dbReference type="eggNOG" id="COG0346">
    <property type="taxonomic scope" value="Bacteria"/>
</dbReference>
<reference evidence="4" key="1">
    <citation type="journal article" date="2011" name="MBio">
        <title>Novel metabolic attributes of the genus Cyanothece, comprising a group of unicellular nitrogen-fixing Cyanobacteria.</title>
        <authorList>
            <person name="Bandyopadhyay A."/>
            <person name="Elvitigala T."/>
            <person name="Welsh E."/>
            <person name="Stockel J."/>
            <person name="Liberton M."/>
            <person name="Min H."/>
            <person name="Sherman L.A."/>
            <person name="Pakrasi H.B."/>
        </authorList>
    </citation>
    <scope>NUCLEOTIDE SEQUENCE [LARGE SCALE GENOMIC DNA]</scope>
    <source>
        <strain evidence="4">PCC 8801</strain>
    </source>
</reference>
<dbReference type="PROSITE" id="PS51819">
    <property type="entry name" value="VOC"/>
    <property type="match status" value="1"/>
</dbReference>
<dbReference type="EMBL" id="CP001287">
    <property type="protein sequence ID" value="ACK64313.1"/>
    <property type="molecule type" value="Genomic_DNA"/>
</dbReference>
<dbReference type="SUPFAM" id="SSF54593">
    <property type="entry name" value="Glyoxalase/Bleomycin resistance protein/Dihydroxybiphenyl dioxygenase"/>
    <property type="match status" value="1"/>
</dbReference>
<dbReference type="KEGG" id="cyp:PCC8801_0209"/>
<accession>B7K206</accession>
<dbReference type="GO" id="GO:0051213">
    <property type="term" value="F:dioxygenase activity"/>
    <property type="evidence" value="ECO:0007669"/>
    <property type="project" value="UniProtKB-KW"/>
</dbReference>
<dbReference type="Proteomes" id="UP000008204">
    <property type="component" value="Chromosome"/>
</dbReference>
<dbReference type="Gene3D" id="3.10.180.10">
    <property type="entry name" value="2,3-Dihydroxybiphenyl 1,2-Dioxygenase, domain 1"/>
    <property type="match status" value="1"/>
</dbReference>
<dbReference type="GO" id="GO:0004462">
    <property type="term" value="F:lactoylglutathione lyase activity"/>
    <property type="evidence" value="ECO:0007669"/>
    <property type="project" value="InterPro"/>
</dbReference>
<keyword evidence="3" id="KW-0223">Dioxygenase</keyword>